<dbReference type="InterPro" id="IPR050428">
    <property type="entry name" value="TCS_sensor_his_kinase"/>
</dbReference>
<evidence type="ECO:0000256" key="5">
    <source>
        <dbReference type="ARBA" id="ARBA00022679"/>
    </source>
</evidence>
<organism evidence="13 14">
    <name type="scientific">Ensifer adhaerens</name>
    <name type="common">Sinorhizobium morelense</name>
    <dbReference type="NCBI Taxonomy" id="106592"/>
    <lineage>
        <taxon>Bacteria</taxon>
        <taxon>Pseudomonadati</taxon>
        <taxon>Pseudomonadota</taxon>
        <taxon>Alphaproteobacteria</taxon>
        <taxon>Hyphomicrobiales</taxon>
        <taxon>Rhizobiaceae</taxon>
        <taxon>Sinorhizobium/Ensifer group</taxon>
        <taxon>Ensifer</taxon>
    </lineage>
</organism>
<dbReference type="PANTHER" id="PTHR45436">
    <property type="entry name" value="SENSOR HISTIDINE KINASE YKOH"/>
    <property type="match status" value="1"/>
</dbReference>
<evidence type="ECO:0000256" key="8">
    <source>
        <dbReference type="ARBA" id="ARBA00022989"/>
    </source>
</evidence>
<dbReference type="RefSeq" id="WP_252160717.1">
    <property type="nucleotide sequence ID" value="NZ_CP098808.1"/>
</dbReference>
<dbReference type="CDD" id="cd00075">
    <property type="entry name" value="HATPase"/>
    <property type="match status" value="1"/>
</dbReference>
<geneLocation type="plasmid" evidence="13 14">
    <name>pA</name>
</geneLocation>
<reference evidence="13" key="1">
    <citation type="submission" date="2022-06" db="EMBL/GenBank/DDBJ databases">
        <title>Physiological and biochemical characterization and genomic elucidation of a strain of the genus Ensifer adhaerens M8 that combines arsenic oxidation and chromium reduction.</title>
        <authorList>
            <person name="Li X."/>
            <person name="Yu c."/>
        </authorList>
    </citation>
    <scope>NUCLEOTIDE SEQUENCE</scope>
    <source>
        <strain evidence="13">M8</strain>
        <plasmid evidence="13">pA</plasmid>
    </source>
</reference>
<keyword evidence="6 11" id="KW-0812">Transmembrane</keyword>
<evidence type="ECO:0000256" key="9">
    <source>
        <dbReference type="ARBA" id="ARBA00023012"/>
    </source>
</evidence>
<comment type="catalytic activity">
    <reaction evidence="1">
        <text>ATP + protein L-histidine = ADP + protein N-phospho-L-histidine.</text>
        <dbReference type="EC" id="2.7.13.3"/>
    </reaction>
</comment>
<keyword evidence="13" id="KW-0614">Plasmid</keyword>
<evidence type="ECO:0000313" key="13">
    <source>
        <dbReference type="EMBL" id="USJ26005.1"/>
    </source>
</evidence>
<dbReference type="InterPro" id="IPR003661">
    <property type="entry name" value="HisK_dim/P_dom"/>
</dbReference>
<keyword evidence="9" id="KW-0902">Two-component regulatory system</keyword>
<sequence length="456" mass="49573">MSGRASHSFKWRLVGWLVLFETVATLIVIAIAVGLLWVTGYLIDGYENGNVDVLKDAITRKADGGLELQETPELQRLRQQAGKIWFIVRDRQGHRLSEGTVPEEFAFAVAGLERMNDARFRLSPDKNARPEAVVKWLESPAGMVQIFSGTEGQLTLGRLLLSTTGAFLSIFVPMLLLLAFATVVVTPIVVRRMLSGLSHAASHAAHIEYDQRGIQMPVTGVPNEFLPLVTAVNDALTRLDDGYTRHKRFLAQAAHELRTPVAILGARIASLPPGPDKTRLNEDVTRLSILAGQLLDLERLDAQRDDFRPIDLAALAERVIVALAPLGFGAGYEMTFEADQHPVMVAGDEASLERALTNLVQNAIDHGGRRGTITVKVDPQGVIDVCDDGDGIPRSETDRIFEPFQRLRKDGKGAGLGLNLVQKIVHLHGGYVDVSRSASGGACMRIVLPLAAAVTA</sequence>
<dbReference type="PANTHER" id="PTHR45436:SF15">
    <property type="entry name" value="SENSOR HISTIDINE KINASE CUSS"/>
    <property type="match status" value="1"/>
</dbReference>
<evidence type="ECO:0000256" key="2">
    <source>
        <dbReference type="ARBA" id="ARBA00004141"/>
    </source>
</evidence>
<accession>A0A9Q9DC32</accession>
<dbReference type="PRINTS" id="PR00344">
    <property type="entry name" value="BCTRLSENSOR"/>
</dbReference>
<dbReference type="Proteomes" id="UP001055460">
    <property type="component" value="Plasmid pA"/>
</dbReference>
<keyword evidence="10 11" id="KW-0472">Membrane</keyword>
<dbReference type="SMART" id="SM00387">
    <property type="entry name" value="HATPase_c"/>
    <property type="match status" value="1"/>
</dbReference>
<evidence type="ECO:0000256" key="7">
    <source>
        <dbReference type="ARBA" id="ARBA00022777"/>
    </source>
</evidence>
<feature type="domain" description="Histidine kinase" evidence="12">
    <location>
        <begin position="252"/>
        <end position="452"/>
    </location>
</feature>
<dbReference type="EC" id="2.7.13.3" evidence="3"/>
<dbReference type="Pfam" id="PF02518">
    <property type="entry name" value="HATPase_c"/>
    <property type="match status" value="1"/>
</dbReference>
<name>A0A9Q9DC32_ENSAD</name>
<evidence type="ECO:0000313" key="14">
    <source>
        <dbReference type="Proteomes" id="UP001055460"/>
    </source>
</evidence>
<dbReference type="InterPro" id="IPR003594">
    <property type="entry name" value="HATPase_dom"/>
</dbReference>
<gene>
    <name evidence="13" type="ORF">NE863_26470</name>
</gene>
<proteinExistence type="predicted"/>
<evidence type="ECO:0000256" key="3">
    <source>
        <dbReference type="ARBA" id="ARBA00012438"/>
    </source>
</evidence>
<evidence type="ECO:0000256" key="6">
    <source>
        <dbReference type="ARBA" id="ARBA00022692"/>
    </source>
</evidence>
<dbReference type="Gene3D" id="1.10.287.130">
    <property type="match status" value="1"/>
</dbReference>
<dbReference type="InterPro" id="IPR004358">
    <property type="entry name" value="Sig_transdc_His_kin-like_C"/>
</dbReference>
<dbReference type="SMART" id="SM00388">
    <property type="entry name" value="HisKA"/>
    <property type="match status" value="1"/>
</dbReference>
<comment type="subcellular location">
    <subcellularLocation>
        <location evidence="2">Membrane</location>
        <topology evidence="2">Multi-pass membrane protein</topology>
    </subcellularLocation>
</comment>
<keyword evidence="5" id="KW-0808">Transferase</keyword>
<dbReference type="AlphaFoldDB" id="A0A9Q9DC32"/>
<protein>
    <recommendedName>
        <fullName evidence="3">histidine kinase</fullName>
        <ecNumber evidence="3">2.7.13.3</ecNumber>
    </recommendedName>
</protein>
<evidence type="ECO:0000259" key="12">
    <source>
        <dbReference type="PROSITE" id="PS50109"/>
    </source>
</evidence>
<keyword evidence="4" id="KW-0597">Phosphoprotein</keyword>
<dbReference type="PROSITE" id="PS50109">
    <property type="entry name" value="HIS_KIN"/>
    <property type="match status" value="1"/>
</dbReference>
<evidence type="ECO:0000256" key="1">
    <source>
        <dbReference type="ARBA" id="ARBA00000085"/>
    </source>
</evidence>
<dbReference type="GO" id="GO:0000155">
    <property type="term" value="F:phosphorelay sensor kinase activity"/>
    <property type="evidence" value="ECO:0007669"/>
    <property type="project" value="InterPro"/>
</dbReference>
<dbReference type="EMBL" id="CP098808">
    <property type="protein sequence ID" value="USJ26005.1"/>
    <property type="molecule type" value="Genomic_DNA"/>
</dbReference>
<keyword evidence="7 13" id="KW-0418">Kinase</keyword>
<dbReference type="GO" id="GO:0005886">
    <property type="term" value="C:plasma membrane"/>
    <property type="evidence" value="ECO:0007669"/>
    <property type="project" value="TreeGrafter"/>
</dbReference>
<evidence type="ECO:0000256" key="10">
    <source>
        <dbReference type="ARBA" id="ARBA00023136"/>
    </source>
</evidence>
<dbReference type="SUPFAM" id="SSF55874">
    <property type="entry name" value="ATPase domain of HSP90 chaperone/DNA topoisomerase II/histidine kinase"/>
    <property type="match status" value="1"/>
</dbReference>
<dbReference type="InterPro" id="IPR036890">
    <property type="entry name" value="HATPase_C_sf"/>
</dbReference>
<dbReference type="CDD" id="cd00082">
    <property type="entry name" value="HisKA"/>
    <property type="match status" value="1"/>
</dbReference>
<keyword evidence="8 11" id="KW-1133">Transmembrane helix</keyword>
<dbReference type="SUPFAM" id="SSF47384">
    <property type="entry name" value="Homodimeric domain of signal transducing histidine kinase"/>
    <property type="match status" value="1"/>
</dbReference>
<evidence type="ECO:0000256" key="11">
    <source>
        <dbReference type="SAM" id="Phobius"/>
    </source>
</evidence>
<feature type="transmembrane region" description="Helical" evidence="11">
    <location>
        <begin position="166"/>
        <end position="190"/>
    </location>
</feature>
<evidence type="ECO:0000256" key="4">
    <source>
        <dbReference type="ARBA" id="ARBA00022553"/>
    </source>
</evidence>
<feature type="transmembrane region" description="Helical" evidence="11">
    <location>
        <begin position="12"/>
        <end position="38"/>
    </location>
</feature>
<dbReference type="InterPro" id="IPR036097">
    <property type="entry name" value="HisK_dim/P_sf"/>
</dbReference>
<dbReference type="Gene3D" id="3.30.565.10">
    <property type="entry name" value="Histidine kinase-like ATPase, C-terminal domain"/>
    <property type="match status" value="1"/>
</dbReference>
<dbReference type="InterPro" id="IPR005467">
    <property type="entry name" value="His_kinase_dom"/>
</dbReference>